<reference evidence="9" key="1">
    <citation type="submission" date="2022-02" db="EMBL/GenBank/DDBJ databases">
        <title>Paenibacillus sp. MBLB1832 Whole Genome Shotgun Sequencing.</title>
        <authorList>
            <person name="Hwang C.Y."/>
            <person name="Cho E.-S."/>
            <person name="Seo M.-J."/>
        </authorList>
    </citation>
    <scope>NUCLEOTIDE SEQUENCE</scope>
    <source>
        <strain evidence="9">MBLB1832</strain>
    </source>
</reference>
<name>A0AA96RJ59_9BACL</name>
<dbReference type="Gene3D" id="2.60.220.10">
    <property type="entry name" value="Polysaccharide lyase family 8-like, C-terminal"/>
    <property type="match status" value="1"/>
</dbReference>
<accession>A0AA96RJ59</accession>
<feature type="active site" evidence="4">
    <location>
        <position position="617"/>
    </location>
</feature>
<feature type="signal peptide" evidence="5">
    <location>
        <begin position="1"/>
        <end position="33"/>
    </location>
</feature>
<evidence type="ECO:0000256" key="1">
    <source>
        <dbReference type="ARBA" id="ARBA00006699"/>
    </source>
</evidence>
<dbReference type="EMBL" id="CP130319">
    <property type="protein sequence ID" value="WNR42949.1"/>
    <property type="molecule type" value="Genomic_DNA"/>
</dbReference>
<dbReference type="SUPFAM" id="SSF48230">
    <property type="entry name" value="Chondroitin AC/alginate lyase"/>
    <property type="match status" value="1"/>
</dbReference>
<feature type="domain" description="Polysaccharide lyase 8 N-terminal alpha-helical" evidence="8">
    <location>
        <begin position="330"/>
        <end position="655"/>
    </location>
</feature>
<dbReference type="KEGG" id="proo:MJB10_17730"/>
<dbReference type="GO" id="GO:0016837">
    <property type="term" value="F:carbon-oxygen lyase activity, acting on polysaccharides"/>
    <property type="evidence" value="ECO:0007669"/>
    <property type="project" value="UniProtKB-ARBA"/>
</dbReference>
<evidence type="ECO:0000313" key="10">
    <source>
        <dbReference type="Proteomes" id="UP001304650"/>
    </source>
</evidence>
<dbReference type="Pfam" id="PF08124">
    <property type="entry name" value="Lyase_8_N"/>
    <property type="match status" value="1"/>
</dbReference>
<gene>
    <name evidence="9" type="ORF">MJB10_17730</name>
</gene>
<dbReference type="PANTHER" id="PTHR38481:SF1">
    <property type="entry name" value="HYALURONATE LYASE"/>
    <property type="match status" value="1"/>
</dbReference>
<dbReference type="AlphaFoldDB" id="A0AA96RJ59"/>
<dbReference type="Pfam" id="PF02278">
    <property type="entry name" value="Lyase_8"/>
    <property type="match status" value="2"/>
</dbReference>
<feature type="domain" description="Polysaccharide lyase family 8 central" evidence="6">
    <location>
        <begin position="693"/>
        <end position="778"/>
    </location>
</feature>
<evidence type="ECO:0000259" key="6">
    <source>
        <dbReference type="Pfam" id="PF02278"/>
    </source>
</evidence>
<evidence type="ECO:0000259" key="8">
    <source>
        <dbReference type="Pfam" id="PF08124"/>
    </source>
</evidence>
<dbReference type="InterPro" id="IPR008929">
    <property type="entry name" value="Chondroitin_lyas"/>
</dbReference>
<feature type="active site" evidence="4">
    <location>
        <position position="554"/>
    </location>
</feature>
<feature type="active site" evidence="4">
    <location>
        <position position="563"/>
    </location>
</feature>
<dbReference type="InterPro" id="IPR011071">
    <property type="entry name" value="Lyase_8-like_C"/>
</dbReference>
<dbReference type="CDD" id="cd01083">
    <property type="entry name" value="GAG_Lyase"/>
    <property type="match status" value="1"/>
</dbReference>
<feature type="domain" description="Polysaccharide lyase family 8 C-terminal" evidence="7">
    <location>
        <begin position="1108"/>
        <end position="1175"/>
    </location>
</feature>
<dbReference type="Gene3D" id="2.60.120.260">
    <property type="entry name" value="Galactose-binding domain-like"/>
    <property type="match status" value="2"/>
</dbReference>
<evidence type="ECO:0000256" key="2">
    <source>
        <dbReference type="ARBA" id="ARBA00022729"/>
    </source>
</evidence>
<dbReference type="SUPFAM" id="SSF74650">
    <property type="entry name" value="Galactose mutarotase-like"/>
    <property type="match status" value="2"/>
</dbReference>
<feature type="chain" id="PRO_5041670714" evidence="5">
    <location>
        <begin position="34"/>
        <end position="1233"/>
    </location>
</feature>
<keyword evidence="3 9" id="KW-0456">Lyase</keyword>
<evidence type="ECO:0000256" key="5">
    <source>
        <dbReference type="SAM" id="SignalP"/>
    </source>
</evidence>
<dbReference type="Pfam" id="PF02884">
    <property type="entry name" value="Lyase_8_C"/>
    <property type="match status" value="1"/>
</dbReference>
<evidence type="ECO:0000256" key="4">
    <source>
        <dbReference type="PIRSR" id="PIRSR638970-1"/>
    </source>
</evidence>
<dbReference type="GO" id="GO:0030246">
    <property type="term" value="F:carbohydrate binding"/>
    <property type="evidence" value="ECO:0007669"/>
    <property type="project" value="InterPro"/>
</dbReference>
<proteinExistence type="inferred from homology"/>
<keyword evidence="2 5" id="KW-0732">Signal</keyword>
<dbReference type="Proteomes" id="UP001304650">
    <property type="component" value="Chromosome"/>
</dbReference>
<dbReference type="Gene3D" id="1.50.10.100">
    <property type="entry name" value="Chondroitin AC/alginate lyase"/>
    <property type="match status" value="1"/>
</dbReference>
<dbReference type="PROSITE" id="PS51257">
    <property type="entry name" value="PROKAR_LIPOPROTEIN"/>
    <property type="match status" value="1"/>
</dbReference>
<dbReference type="GO" id="GO:0005975">
    <property type="term" value="P:carbohydrate metabolic process"/>
    <property type="evidence" value="ECO:0007669"/>
    <property type="project" value="InterPro"/>
</dbReference>
<organism evidence="9 10">
    <name type="scientific">Paenibacillus roseopurpureus</name>
    <dbReference type="NCBI Taxonomy" id="2918901"/>
    <lineage>
        <taxon>Bacteria</taxon>
        <taxon>Bacillati</taxon>
        <taxon>Bacillota</taxon>
        <taxon>Bacilli</taxon>
        <taxon>Bacillales</taxon>
        <taxon>Paenibacillaceae</taxon>
        <taxon>Paenibacillus</taxon>
    </lineage>
</organism>
<feature type="domain" description="Polysaccharide lyase family 8 central" evidence="6">
    <location>
        <begin position="921"/>
        <end position="1092"/>
    </location>
</feature>
<dbReference type="PANTHER" id="PTHR38481">
    <property type="entry name" value="HYALURONATE LYASE"/>
    <property type="match status" value="1"/>
</dbReference>
<dbReference type="RefSeq" id="WP_314796807.1">
    <property type="nucleotide sequence ID" value="NZ_CP130319.1"/>
</dbReference>
<dbReference type="InterPro" id="IPR038970">
    <property type="entry name" value="Lyase_8"/>
</dbReference>
<dbReference type="InterPro" id="IPR004103">
    <property type="entry name" value="Lyase_8_C"/>
</dbReference>
<dbReference type="InterPro" id="IPR014718">
    <property type="entry name" value="GH-type_carb-bd"/>
</dbReference>
<dbReference type="InterPro" id="IPR011013">
    <property type="entry name" value="Gal_mutarotase_sf_dom"/>
</dbReference>
<dbReference type="InterPro" id="IPR003159">
    <property type="entry name" value="Lyase_8_central_dom"/>
</dbReference>
<dbReference type="InterPro" id="IPR012970">
    <property type="entry name" value="Lyase_8_alpha_N"/>
</dbReference>
<dbReference type="Gene3D" id="2.70.98.10">
    <property type="match status" value="2"/>
</dbReference>
<evidence type="ECO:0000313" key="9">
    <source>
        <dbReference type="EMBL" id="WNR42949.1"/>
    </source>
</evidence>
<comment type="similarity">
    <text evidence="1">Belongs to the polysaccharide lyase 8 family.</text>
</comment>
<dbReference type="SUPFAM" id="SSF49863">
    <property type="entry name" value="Hyaluronate lyase-like, C-terminal domain"/>
    <property type="match status" value="1"/>
</dbReference>
<dbReference type="GO" id="GO:0005576">
    <property type="term" value="C:extracellular region"/>
    <property type="evidence" value="ECO:0007669"/>
    <property type="project" value="InterPro"/>
</dbReference>
<evidence type="ECO:0000259" key="7">
    <source>
        <dbReference type="Pfam" id="PF02884"/>
    </source>
</evidence>
<protein>
    <submittedName>
        <fullName evidence="9">Polysaccharide lyase 8 family protein</fullName>
    </submittedName>
</protein>
<evidence type="ECO:0000256" key="3">
    <source>
        <dbReference type="ARBA" id="ARBA00023239"/>
    </source>
</evidence>
<sequence>MQAFKKRIFTAMLALLVGLSCLTTVFPMPQAVAAATTLFSDNFDSGISSTVWTNSGASYSSTNQAAFLGANNASLKTSINTRGYKDVIVQYDRYTYNDMPANSAFYAEWSIDGQNWTQLEQITTSEPAITTVQFLLPAFAANQSALLLRFRATGSSLTSTYRFNVDNVVVTGTAITSVTLFNDTFATNTLSSNWGSTTAGYSTGGYAFLGANNATMTHTLTTTGYEYVAISFKAWTYSSMPSGTQMTASYSIDGGAHWTDFYQLATSQSSITTTNVAFPDSVSNQSNVLLRFMATGTGLTSMYRFNLDDVKVTGVALPSSASYDSIRTKWYNSVVGNGYDTSDANVQTLIASRDSSALTWWNAMDKSATRTYIFSDYPNDTYSENVTNTYSRLLKMAVAYQTVGGTYYHNTQLRSDIISAMDWLQSHGWYNDQRPFAPKTTDNNWFSWELGVPLYLTDLLVLMYNDLTSNQIASNVSAILHFLPTPQSLGFSVNATYVSDGANLAMAAKITSKCGILIKDHARIKLGTGALASLYLYVDSSKNGFAEDGSFLFHDGVPYTFGYGTASLDDPVSGTFLFEGSPWEIVDPNKYAPVSWIKNAFEPFLYHARYDDNLTGRYISRPTSTDQARFLITTALNAIQFAKASDQVYLKSLIKYIASQYSDYLPPLSQYADYKQIMNDTSVTTLQPSSFFNVFSGMDRAVQRQSTYSFDIAMHSDRTKNYESINNENISAWHTSDGRTSLHNADDSQFEGGYWATIDPTRLPGTTVQQHKSDDSYSPQIGNVSITGTSGTFVDPLNDTSKIYNLTSSRFTIDTQNAANMNNDAARLVRTTDSNETITYNVNGMTDFSIDFYYTGFSNYNRIRLYGGSTFGSATNIPYKITNAGTTNGWTHAVFTPLNSISSSGFNYLKITLLPSDRSGYGTQSWAGGAEVDQVYGAVGMDLKTNSQSLAAKKSWFLFDNEIVAMGTGITATDNRTVETIVENRKLSSAGTEQFLVDNVAKVGTLGATGSVTGASWAHLSNSNSGAQIGYFFPGGANLNLKREARTGKFSDIGSGTDASYTTSYTNKFLTIWFDHGVNPTAGSYQYVLLPGRTSAQVSSYAVSPDITILQQDATIHAVKETTQNVVGANFWTDNTATLQVSGANFLTSTKKASVVTHETSTGISVGISDPTQDNVKNGAASDGYITLTINRAATSVISSDARIQVLQMSPTIQLKVNVDGTFGQTLQASFGY</sequence>
<keyword evidence="10" id="KW-1185">Reference proteome</keyword>